<feature type="compositionally biased region" description="Low complexity" evidence="1">
    <location>
        <begin position="95"/>
        <end position="110"/>
    </location>
</feature>
<name>A0ABT2LHZ6_9HYPH</name>
<dbReference type="Proteomes" id="UP001320831">
    <property type="component" value="Unassembled WGS sequence"/>
</dbReference>
<feature type="compositionally biased region" description="Low complexity" evidence="1">
    <location>
        <begin position="157"/>
        <end position="174"/>
    </location>
</feature>
<evidence type="ECO:0000256" key="1">
    <source>
        <dbReference type="SAM" id="MobiDB-lite"/>
    </source>
</evidence>
<keyword evidence="3" id="KW-1185">Reference proteome</keyword>
<gene>
    <name evidence="2" type="ORF">N5A92_03680</name>
</gene>
<sequence length="512" mass="52055">MRPLPDLAIWGLAAAASLAIHGSLAAWLVLLPAPNRAAEGETMIAVHAMPSSLPQSVNSGMALRPVEAAGTVAAEGGTLKSIAKARTGGEEADLLRPATTASAALSPTAAGREIGGTEADPVPAAAISERRVARESAAAPRAAQPPPGEASPVLKPSATGGSVRASTAASAAAPRADREAAVLDARTAGGAEIAQSPAPGVIASVPLAEQPNRTAPVATSAAGAQPPHASAEKKVAARALPPAGADAVRHRGGAPAIAAEERVTVVAPAEREVPSAQSASPSSGTTEAVAVVVPPKPLPPARVQEVDPYTQVLEYLAGYDADNCFLALPSRGKGGRVTIDGFALKPAEVSRFTAELASLTGVDVEPSGHSVSPDQCRALSFARGLAAYPTPGLSIRLEAQSIRSGTYLSGQVGNLRRGMLYLIVIDDEGKVQEIDQLFQGAAGEIGFEAPMTLTRGPVETVQLLLAVASDVPLTTFASHEGETAETYFAALAEEIGRTETAVDFGFTFFFVN</sequence>
<comment type="caution">
    <text evidence="2">The sequence shown here is derived from an EMBL/GenBank/DDBJ whole genome shotgun (WGS) entry which is preliminary data.</text>
</comment>
<proteinExistence type="predicted"/>
<feature type="region of interest" description="Disordered" evidence="1">
    <location>
        <begin position="90"/>
        <end position="177"/>
    </location>
</feature>
<evidence type="ECO:0000313" key="2">
    <source>
        <dbReference type="EMBL" id="MCT7374130.1"/>
    </source>
</evidence>
<accession>A0ABT2LHZ6</accession>
<dbReference type="EMBL" id="JAOCZP010000001">
    <property type="protein sequence ID" value="MCT7374130.1"/>
    <property type="molecule type" value="Genomic_DNA"/>
</dbReference>
<organism evidence="2 3">
    <name type="scientific">Chelativorans salis</name>
    <dbReference type="NCBI Taxonomy" id="2978478"/>
    <lineage>
        <taxon>Bacteria</taxon>
        <taxon>Pseudomonadati</taxon>
        <taxon>Pseudomonadota</taxon>
        <taxon>Alphaproteobacteria</taxon>
        <taxon>Hyphomicrobiales</taxon>
        <taxon>Phyllobacteriaceae</taxon>
        <taxon>Chelativorans</taxon>
    </lineage>
</organism>
<reference evidence="2 3" key="1">
    <citation type="submission" date="2022-09" db="EMBL/GenBank/DDBJ databases">
        <title>Chelativorans salina sp. nov., a novel slightly halophilic bacterium isolated from a saline lake sediment enrichment.</title>
        <authorList>
            <person name="Gao L."/>
            <person name="Fang B.-Z."/>
            <person name="Li W.-J."/>
        </authorList>
    </citation>
    <scope>NUCLEOTIDE SEQUENCE [LARGE SCALE GENOMIC DNA]</scope>
    <source>
        <strain evidence="2 3">EGI FJ00035</strain>
    </source>
</reference>
<protein>
    <submittedName>
        <fullName evidence="2">Uncharacterized protein</fullName>
    </submittedName>
</protein>
<dbReference type="RefSeq" id="WP_260900490.1">
    <property type="nucleotide sequence ID" value="NZ_JAOCZP010000001.1"/>
</dbReference>
<evidence type="ECO:0000313" key="3">
    <source>
        <dbReference type="Proteomes" id="UP001320831"/>
    </source>
</evidence>